<accession>A0AAE1Z6W3</accession>
<keyword evidence="4" id="KW-1185">Reference proteome</keyword>
<dbReference type="CDD" id="cd00136">
    <property type="entry name" value="PDZ_canonical"/>
    <property type="match status" value="2"/>
</dbReference>
<dbReference type="EMBL" id="JALJAT010000007">
    <property type="protein sequence ID" value="KAK4467984.1"/>
    <property type="molecule type" value="Genomic_DNA"/>
</dbReference>
<feature type="domain" description="PDZ" evidence="2">
    <location>
        <begin position="41"/>
        <end position="110"/>
    </location>
</feature>
<feature type="compositionally biased region" description="Polar residues" evidence="1">
    <location>
        <begin position="1057"/>
        <end position="1068"/>
    </location>
</feature>
<feature type="domain" description="PDZ" evidence="2">
    <location>
        <begin position="1210"/>
        <end position="1255"/>
    </location>
</feature>
<comment type="caution">
    <text evidence="3">The sequence shown here is derived from an EMBL/GenBank/DDBJ whole genome shotgun (WGS) entry which is preliminary data.</text>
</comment>
<protein>
    <recommendedName>
        <fullName evidence="2">PDZ domain-containing protein</fullName>
    </recommendedName>
</protein>
<dbReference type="SUPFAM" id="SSF50156">
    <property type="entry name" value="PDZ domain-like"/>
    <property type="match status" value="9"/>
</dbReference>
<dbReference type="Proteomes" id="UP001292079">
    <property type="component" value="Unassembled WGS sequence"/>
</dbReference>
<dbReference type="SMART" id="SM00228">
    <property type="entry name" value="PDZ"/>
    <property type="match status" value="11"/>
</dbReference>
<dbReference type="CDD" id="cd06667">
    <property type="entry name" value="PDZ2_MUPP1-like"/>
    <property type="match status" value="1"/>
</dbReference>
<dbReference type="Pfam" id="PF17820">
    <property type="entry name" value="PDZ_6"/>
    <property type="match status" value="1"/>
</dbReference>
<feature type="domain" description="PDZ" evidence="2">
    <location>
        <begin position="2274"/>
        <end position="2358"/>
    </location>
</feature>
<evidence type="ECO:0000313" key="4">
    <source>
        <dbReference type="Proteomes" id="UP001292079"/>
    </source>
</evidence>
<feature type="domain" description="PDZ" evidence="2">
    <location>
        <begin position="2712"/>
        <end position="2773"/>
    </location>
</feature>
<feature type="domain" description="PDZ" evidence="2">
    <location>
        <begin position="2177"/>
        <end position="2260"/>
    </location>
</feature>
<feature type="region of interest" description="Disordered" evidence="1">
    <location>
        <begin position="1057"/>
        <end position="1077"/>
    </location>
</feature>
<sequence length="3056" mass="340511">MTSCDTRHGIIYLKLETDIFGVPTNLKLKSKLNTDWTEVEVIELIVDSATHLGFGMCGSKSTGVIVRCITPGGAAELDGRLRLGDHIVSIRDHNVRSYGPDQVATVLRQTISSCLSEGILTQDTSHISEISTSRMINTTLTTKTPASTNTVSPTFTNNTNMLSDKYNLSPNHATSSHMESDKTEPTNQQSVTNPSVLLRLIVARPAIGTPTDLSEISLKQKVICRQHHVLGMVTIIPTHQLDQYIDLLLHKNLPFVDLCNYCKTNSLDIENNCDTIEIKSNHEDHFELRKSVNCIESEFLKMNDINESFLMSSNQLEQSDVDDIREIEPCSTLEVSISSQNSSESDVEKTDTNLPSRIITDDFIDNTFKCNRMLNSQQHTSSCSIPSPFNEYVTGNISQKDSPIRVKNDNNEDDDETEIHIVHLTKPKDQGLGLCIVGYIYKNPYDDNVQAVSILKKSDTNITLKLKRYLHGFLYEELQKSGHLTINNNPIQNHLTKASNTSLLDQTSDQAYPINNSAFINSETSESSEPTTMGKLHQHEYYLLDDNNFNQSDILYVELTEDFIDPSCSSLSDHEGILKSLVLGNEESTEMSQMSNNNNIHQLSPEFLSERFVIDTNSRTLKHSDANLGDNTESFNQEVTASIIMPTMTTIAANKHDFLNVTMDVEDDGYIEIINDTGDNSDSQINSCKPAVLSSEATTKLEASPSTCKKVFNTLDPITFDNDTVASRRINDSDTLFDKKFEIANEVTEELVDLMRRVWLPIVGPGYDIIVLRFHKPRGISNLGISVQGVTYVAEPDFCYRNQSSISDSAIGDKFVVNNQLAANGLGKSIDSYDNGYNDKPSRHFIQYIVPDGLIGSLGVVQKGDELLQANGHRIRGTSHTSTLRYLRNLPSRIELVFARRKSTHENKNNKMLNITSENDQTIDSGTGEPPLEVVSSDVGSVDTTPSTRIVNTYGDVDQSVYSSPVSPATAHKRVTEWIRKSQGDLSAASPESSIIEQTHTKSKTVNSYSFEHSDSYTFGPRHDCMNSDYTINSKQYLVNTIEDKRKLLPNTQIEMDSNTLGRTSASRSSREFAGQQSPVEHYDLRRYQTLPHYLHNNRPNRIDPRYGFKRPRWSSVPLIIHLNKTSHGFGFSIAEYEELPVTDLESKSYRKALTFDRKTSTLTESDRLSFRSYYSTASTTTSLNNNPKTSNSLKRRSTWSSRSKTRGILLIDSLTPGGVAQLDGRISIGDRLLFVNDKNLIKASIRKAANTLKSLPNGPCLIGIAKMQLESNETYRTQEQQQRLLSYPLVPTRPSAIGMFPDPDEMKKISDHYNLAHPLHVNTCGSITNNDDNNTIVNDLCATACEDLALDFYTLPLLCPNPQLHSPELQYATPVDPKLEITRRLERGSLPIGLKLDALACHGQDGCRVLQVLGGGAIARDQFLVTNDYVTSLNGISMRYLDNLKAFEILHSLSQNSAIIDITFFPASIIESHRIKCLSKAMNQPSEDHFQKNSIPFLSIVHPLNWSPAIEIVLYRVDASQQWGLVVSGPDICSTFNCSAPLGLENPSILSEILPNSVGRNCKLLSCGLLILKIQGNDVSTKGANYVNAYLQHLSNQSDLCELHLVVCHFDDSNDDDFANNTTMCGIGQSIFPINKHPLDSQDINNNNNNSWTNGFDCTGKIELSNDSNIPTSINAQLECDYFIPRRTSPSSSDMENPEPLTDMESHDIVDILCRSDPPSDPNNFGSQPNPYRRNSQCLLSQLSSPVLEDEDNITVGADVTFPGVRSDMKMKLQNGWLRDGDDCSFSSPPPPPLLPKRLSISSKHNDTEKLQPVLVGDLNTNQLNSSDLVKFYTRNSQDEIRVIRLPILHNSASNYNPNVNEVIRNFDLDLVSCCNPEMLATFVAKCQNNFNSRDSDDCLQSGDEIVQVEDISVCGLNHLSVQQIIHSKVVEILLNKVDNNDRTTYHHSVDSSDGGRIDGSSKSIVKPFISLIIRRNPINRSLISSSHFSDSSVNVVSKIPEVYSVLNENLTSKNSSDTFSSPSPNFLPTGSKPIPHSFLKQIMVELNEDFQKFQLFDIVLERGSDGFGIFIVNMGRNNEPGVFVTEIRENSPASLQAVLRPHDRILAIDGQLQCDYESTLELLQQSRKSVRLTIGRQISYLSDPPSSDQMITLGDNTVVDDKHHKLPIIPGIPSSVTLYKTDGGLGFSIVGGSDTVLGNILIHEVHSGGAAARDGRLQVGDRLLAVNGIDLREATQKDATKIIRTANDCIQLIVYRDPEPQYLNHDKFECHNVHLKRDMPGCGFGLSLIDRPHYSTGTAIGAITENSPAARSNLLEVGDVILEINGWDMRLAKSDEVITLLKNVHSDVKLLIGRYKTAPSSHAYPRNRLHVYVVVLERRQLVFSNDLSHVKKCYSTHLLPTLVHDDVNKHTQSEQEQHNANLLVNPVYQKTDKSDVHDLYSLSNHSSTVNVDHKSDVGNDDEIALAAFGLRIRQANSQELWDSHSRLIVDSVQNNSPADRSGMIMPGDRLLSVDREPVDWLNPNEVVQLLANLPYCTIELGRLPYFNTSLSTDNNPISDKCVRHHSPSAVSLSASHGIQQDEHDIFPPYPPPSQELPALLGGIMPYIEPPSFLRDMCTLPEQQNEYDESEIGLEHGENDDDDRHHCRLSEPSFHTIYPNNHHDQIESMSNMTPLKKEEIEKALELAGRSNGGFFVRQIYLPIAPINNSINNTVKSNPQSDIHLGLRLTNGPGVSGPVVVRIVPNSCASRTDIQIGDRILGLDDKLLLSLSQVNNSADDILCTIESVWITRSMNSQAIYEQNPCCLTIVSNHNLPLFTSISKRKDDLIMEKEENLIKCPENNTQLAVCLGDLHLTNDNHSNHNRIDNIEKENLENHLVPSTTIAPLSFESKPPEVTGKNDHSQYDGPKIDNPYLDDGSYQASMSLHNHHYEFPVHPNNDILRHLPDKNLFVDSVSKMKIDPKDATAVVFNTTSVRKHPNGNKRAYSSSFVESISSPFPLPPPNDDDVMHNYQLMNISCTLPPSRKLSLQNNVNHYSDNGIMVNKGISFNLFDSNG</sequence>
<feature type="compositionally biased region" description="Polar residues" evidence="1">
    <location>
        <begin position="167"/>
        <end position="177"/>
    </location>
</feature>
<gene>
    <name evidence="3" type="ORF">MN116_008166</name>
</gene>
<dbReference type="PROSITE" id="PS50106">
    <property type="entry name" value="PDZ"/>
    <property type="match status" value="8"/>
</dbReference>
<dbReference type="InterPro" id="IPR041489">
    <property type="entry name" value="PDZ_6"/>
</dbReference>
<feature type="domain" description="PDZ" evidence="2">
    <location>
        <begin position="2450"/>
        <end position="2532"/>
    </location>
</feature>
<dbReference type="Gene3D" id="2.30.42.10">
    <property type="match status" value="7"/>
</dbReference>
<dbReference type="InterPro" id="IPR051342">
    <property type="entry name" value="PDZ_scaffold"/>
</dbReference>
<feature type="region of interest" description="Disordered" evidence="1">
    <location>
        <begin position="1715"/>
        <end position="1734"/>
    </location>
</feature>
<organism evidence="3 4">
    <name type="scientific">Schistosoma mekongi</name>
    <name type="common">Parasitic worm</name>
    <dbReference type="NCBI Taxonomy" id="38744"/>
    <lineage>
        <taxon>Eukaryota</taxon>
        <taxon>Metazoa</taxon>
        <taxon>Spiralia</taxon>
        <taxon>Lophotrochozoa</taxon>
        <taxon>Platyhelminthes</taxon>
        <taxon>Trematoda</taxon>
        <taxon>Digenea</taxon>
        <taxon>Strigeidida</taxon>
        <taxon>Schistosomatoidea</taxon>
        <taxon>Schistosomatidae</taxon>
        <taxon>Schistosoma</taxon>
    </lineage>
</organism>
<dbReference type="InterPro" id="IPR036034">
    <property type="entry name" value="PDZ_sf"/>
</dbReference>
<name>A0AAE1Z6W3_SCHME</name>
<feature type="compositionally biased region" description="Polar residues" evidence="1">
    <location>
        <begin position="1723"/>
        <end position="1734"/>
    </location>
</feature>
<evidence type="ECO:0000259" key="2">
    <source>
        <dbReference type="PROSITE" id="PS50106"/>
    </source>
</evidence>
<reference evidence="3" key="1">
    <citation type="submission" date="2022-04" db="EMBL/GenBank/DDBJ databases">
        <authorList>
            <person name="Xu L."/>
            <person name="Lv Z."/>
        </authorList>
    </citation>
    <scope>NUCLEOTIDE SEQUENCE</scope>
    <source>
        <strain evidence="3">LV_2022a</strain>
    </source>
</reference>
<feature type="domain" description="PDZ" evidence="2">
    <location>
        <begin position="2059"/>
        <end position="2140"/>
    </location>
</feature>
<dbReference type="PANTHER" id="PTHR19964:SF92">
    <property type="entry name" value="PATJ HOMOLOG"/>
    <property type="match status" value="1"/>
</dbReference>
<dbReference type="PANTHER" id="PTHR19964">
    <property type="entry name" value="MULTIPLE PDZ DOMAIN PROTEIN"/>
    <property type="match status" value="1"/>
</dbReference>
<proteinExistence type="predicted"/>
<feature type="domain" description="PDZ" evidence="2">
    <location>
        <begin position="816"/>
        <end position="902"/>
    </location>
</feature>
<reference evidence="3" key="2">
    <citation type="journal article" date="2023" name="Infect Dis Poverty">
        <title>Chromosome-scale genome of the human blood fluke Schistosoma mekongi and its implications for public health.</title>
        <authorList>
            <person name="Zhou M."/>
            <person name="Xu L."/>
            <person name="Xu D."/>
            <person name="Chen W."/>
            <person name="Khan J."/>
            <person name="Hu Y."/>
            <person name="Huang H."/>
            <person name="Wei H."/>
            <person name="Zhang Y."/>
            <person name="Chusongsang P."/>
            <person name="Tanasarnprasert K."/>
            <person name="Hu X."/>
            <person name="Limpanont Y."/>
            <person name="Lv Z."/>
        </authorList>
    </citation>
    <scope>NUCLEOTIDE SEQUENCE</scope>
    <source>
        <strain evidence="3">LV_2022a</strain>
    </source>
</reference>
<feature type="region of interest" description="Disordered" evidence="1">
    <location>
        <begin position="1179"/>
        <end position="1200"/>
    </location>
</feature>
<dbReference type="Pfam" id="PF00595">
    <property type="entry name" value="PDZ"/>
    <property type="match status" value="4"/>
</dbReference>
<feature type="compositionally biased region" description="Polar residues" evidence="1">
    <location>
        <begin position="1184"/>
        <end position="1193"/>
    </location>
</feature>
<feature type="region of interest" description="Disordered" evidence="1">
    <location>
        <begin position="167"/>
        <end position="190"/>
    </location>
</feature>
<evidence type="ECO:0000313" key="3">
    <source>
        <dbReference type="EMBL" id="KAK4467984.1"/>
    </source>
</evidence>
<dbReference type="InterPro" id="IPR001478">
    <property type="entry name" value="PDZ"/>
</dbReference>
<evidence type="ECO:0000256" key="1">
    <source>
        <dbReference type="SAM" id="MobiDB-lite"/>
    </source>
</evidence>